<dbReference type="AlphaFoldDB" id="A0A9P8TRU1"/>
<keyword evidence="3" id="KW-0496">Mitochondrion</keyword>
<organism evidence="6 7">
    <name type="scientific">Wickerhamomyces pijperi</name>
    <name type="common">Yeast</name>
    <name type="synonym">Pichia pijperi</name>
    <dbReference type="NCBI Taxonomy" id="599730"/>
    <lineage>
        <taxon>Eukaryota</taxon>
        <taxon>Fungi</taxon>
        <taxon>Dikarya</taxon>
        <taxon>Ascomycota</taxon>
        <taxon>Saccharomycotina</taxon>
        <taxon>Saccharomycetes</taxon>
        <taxon>Phaffomycetales</taxon>
        <taxon>Wickerhamomycetaceae</taxon>
        <taxon>Wickerhamomyces</taxon>
    </lineage>
</organism>
<comment type="subcellular location">
    <subcellularLocation>
        <location evidence="1">Mitochondrion outer membrane</location>
        <topology evidence="1">Peripheral membrane protein</topology>
    </subcellularLocation>
</comment>
<dbReference type="InterPro" id="IPR036291">
    <property type="entry name" value="NAD(P)-bd_dom_sf"/>
</dbReference>
<sequence>MSSIVEELTPNSALSTAAIEKEEEEEEEEEQDTGITTTGNNATAESTESILVVGATGLVGGKIVKQLARFVKPHQTLYVLSRSRFKPTSTPNLVNIISESAVWPSEIARIPNLTTVYSALGARGPSRFVNNQIFNMPSDEEFAAVNYNLNLQVAIASKKAGVENFVLISNYMVGHRLPNLTSRKTKIRALVEKEIAELKFKNLVIFRPGPLAGIRMKVGSAKMFSAWSLIEGLAVIAITPCFFFNITTPGSFFSFATTVAKASAAVIEQLPEAEGESRVAVCSEYDIMRLGTIYNQHLTQEILAELQRLSEMGEEQNIEDFEQLSVLLFGESLAKITEP</sequence>
<evidence type="ECO:0000256" key="1">
    <source>
        <dbReference type="ARBA" id="ARBA00004450"/>
    </source>
</evidence>
<reference evidence="6" key="2">
    <citation type="submission" date="2021-01" db="EMBL/GenBank/DDBJ databases">
        <authorList>
            <person name="Schikora-Tamarit M.A."/>
        </authorList>
    </citation>
    <scope>NUCLEOTIDE SEQUENCE</scope>
    <source>
        <strain evidence="6">CBS2887</strain>
    </source>
</reference>
<dbReference type="PANTHER" id="PTHR14097">
    <property type="entry name" value="OXIDOREDUCTASE HTATIP2"/>
    <property type="match status" value="1"/>
</dbReference>
<evidence type="ECO:0000256" key="5">
    <source>
        <dbReference type="SAM" id="Phobius"/>
    </source>
</evidence>
<comment type="caution">
    <text evidence="6">The sequence shown here is derived from an EMBL/GenBank/DDBJ whole genome shotgun (WGS) entry which is preliminary data.</text>
</comment>
<evidence type="ECO:0000256" key="3">
    <source>
        <dbReference type="ARBA" id="ARBA00022787"/>
    </source>
</evidence>
<feature type="transmembrane region" description="Helical" evidence="5">
    <location>
        <begin position="224"/>
        <end position="246"/>
    </location>
</feature>
<keyword evidence="7" id="KW-1185">Reference proteome</keyword>
<feature type="compositionally biased region" description="Polar residues" evidence="4">
    <location>
        <begin position="1"/>
        <end position="15"/>
    </location>
</feature>
<proteinExistence type="inferred from homology"/>
<evidence type="ECO:0000256" key="4">
    <source>
        <dbReference type="SAM" id="MobiDB-lite"/>
    </source>
</evidence>
<keyword evidence="5" id="KW-1133">Transmembrane helix</keyword>
<feature type="compositionally biased region" description="Acidic residues" evidence="4">
    <location>
        <begin position="21"/>
        <end position="32"/>
    </location>
</feature>
<keyword evidence="3" id="KW-1000">Mitochondrion outer membrane</keyword>
<dbReference type="GO" id="GO:0051170">
    <property type="term" value="P:import into nucleus"/>
    <property type="evidence" value="ECO:0007669"/>
    <property type="project" value="TreeGrafter"/>
</dbReference>
<dbReference type="OrthoDB" id="430436at2759"/>
<dbReference type="Gene3D" id="3.40.50.720">
    <property type="entry name" value="NAD(P)-binding Rossmann-like Domain"/>
    <property type="match status" value="1"/>
</dbReference>
<dbReference type="SUPFAM" id="SSF51735">
    <property type="entry name" value="NAD(P)-binding Rossmann-fold domains"/>
    <property type="match status" value="1"/>
</dbReference>
<evidence type="ECO:0008006" key="8">
    <source>
        <dbReference type="Google" id="ProtNLM"/>
    </source>
</evidence>
<feature type="compositionally biased region" description="Low complexity" evidence="4">
    <location>
        <begin position="33"/>
        <end position="43"/>
    </location>
</feature>
<dbReference type="PANTHER" id="PTHR14097:SF7">
    <property type="entry name" value="OXIDOREDUCTASE HTATIP2"/>
    <property type="match status" value="1"/>
</dbReference>
<keyword evidence="5" id="KW-0812">Transmembrane</keyword>
<feature type="region of interest" description="Disordered" evidence="4">
    <location>
        <begin position="1"/>
        <end position="43"/>
    </location>
</feature>
<evidence type="ECO:0000256" key="2">
    <source>
        <dbReference type="ARBA" id="ARBA00006617"/>
    </source>
</evidence>
<name>A0A9P8TRU1_WICPI</name>
<protein>
    <recommendedName>
        <fullName evidence="8">NAD-dependent epimerase/dehydratase domain-containing protein</fullName>
    </recommendedName>
</protein>
<dbReference type="Proteomes" id="UP000774326">
    <property type="component" value="Unassembled WGS sequence"/>
</dbReference>
<comment type="similarity">
    <text evidence="2">Belongs to the FMP52 family.</text>
</comment>
<keyword evidence="5" id="KW-0472">Membrane</keyword>
<dbReference type="GO" id="GO:0005741">
    <property type="term" value="C:mitochondrial outer membrane"/>
    <property type="evidence" value="ECO:0007669"/>
    <property type="project" value="UniProtKB-SubCell"/>
</dbReference>
<reference evidence="6" key="1">
    <citation type="journal article" date="2021" name="Open Biol.">
        <title>Shared evolutionary footprints suggest mitochondrial oxidative damage underlies multiple complex I losses in fungi.</title>
        <authorList>
            <person name="Schikora-Tamarit M.A."/>
            <person name="Marcet-Houben M."/>
            <person name="Nosek J."/>
            <person name="Gabaldon T."/>
        </authorList>
    </citation>
    <scope>NUCLEOTIDE SEQUENCE</scope>
    <source>
        <strain evidence="6">CBS2887</strain>
    </source>
</reference>
<evidence type="ECO:0000313" key="6">
    <source>
        <dbReference type="EMBL" id="KAH3688490.1"/>
    </source>
</evidence>
<dbReference type="EMBL" id="JAEUBG010000334">
    <property type="protein sequence ID" value="KAH3688490.1"/>
    <property type="molecule type" value="Genomic_DNA"/>
</dbReference>
<accession>A0A9P8TRU1</accession>
<evidence type="ECO:0000313" key="7">
    <source>
        <dbReference type="Proteomes" id="UP000774326"/>
    </source>
</evidence>
<gene>
    <name evidence="6" type="ORF">WICPIJ_000528</name>
</gene>